<evidence type="ECO:0000256" key="6">
    <source>
        <dbReference type="SAM" id="MobiDB-lite"/>
    </source>
</evidence>
<dbReference type="GO" id="GO:0030674">
    <property type="term" value="F:protein-macromolecule adaptor activity"/>
    <property type="evidence" value="ECO:0007669"/>
    <property type="project" value="InterPro"/>
</dbReference>
<sequence length="566" mass="64659">MHSALRPKPSAKIPPSLIPPTVTHIKKPSISQNGHHEKAIVNVKQHHEKAITNGKQSHSKVTLNENGHNHEHTKSNNLISEKCTWSLGLINSKGKYLTAETFGCKINATGTCLKKKQTWTIIYNIPNDCVYLQSSLNHYLSTDKYGRLKCDGHDMVDDCRFQLEYNQNGQWGFKSLTYGMYLGGDVDQLHCFSKTPEWWSPHLALYPQINLKHALRKRYAKLNDDEIHIDDIIPWGSEAILTVEYFDGQYCIRSCNGYYFHKDGKLITKKTHDTLFTIELFKGYLTFKDCNHCYLTAIGPLGIMTTRNKIAGKDEQFLLEESKQQICLIAPNGKHVSIKQGVDLSANQCEKDNSSIFQLEYDEHLELYHIRTYNNKYWKLEGHGVQATADKRSIETGFYIQSTGNGHVTFQASNGKYIIPHATGHMRAIGEQLNSMESYFLLKFINRPFCVFKCDFGYVGYRNKQSRILECNKSMFTLFTLEEPIGEINNDGVVYLKGSDGMYWEILSDLSISVSGREPTKFILELCPAYSRIVIKASNGMYLHAEQNGIIQASCEQSRHAIQWEF</sequence>
<dbReference type="FunFam" id="2.80.10.50:FF:000008">
    <property type="entry name" value="Fascin"/>
    <property type="match status" value="1"/>
</dbReference>
<evidence type="ECO:0000256" key="5">
    <source>
        <dbReference type="ARBA" id="ARBA00023212"/>
    </source>
</evidence>
<evidence type="ECO:0000313" key="9">
    <source>
        <dbReference type="Proteomes" id="UP000663870"/>
    </source>
</evidence>
<dbReference type="AlphaFoldDB" id="A0A813NR27"/>
<dbReference type="CDD" id="cd23336">
    <property type="entry name" value="beta-trefoil_FSCN_rpt3"/>
    <property type="match status" value="1"/>
</dbReference>
<dbReference type="GO" id="GO:0051015">
    <property type="term" value="F:actin filament binding"/>
    <property type="evidence" value="ECO:0007669"/>
    <property type="project" value="InterPro"/>
</dbReference>
<keyword evidence="4" id="KW-0009">Actin-binding</keyword>
<dbReference type="GO" id="GO:0007163">
    <property type="term" value="P:establishment or maintenance of cell polarity"/>
    <property type="evidence" value="ECO:0007669"/>
    <property type="project" value="TreeGrafter"/>
</dbReference>
<feature type="domain" description="Fascin-like" evidence="7">
    <location>
        <begin position="216"/>
        <end position="318"/>
    </location>
</feature>
<evidence type="ECO:0000256" key="4">
    <source>
        <dbReference type="ARBA" id="ARBA00023203"/>
    </source>
</evidence>
<dbReference type="InterPro" id="IPR010431">
    <property type="entry name" value="Fascin"/>
</dbReference>
<dbReference type="InterPro" id="IPR022768">
    <property type="entry name" value="Fascin-like_dom"/>
</dbReference>
<comment type="caution">
    <text evidence="8">The sequence shown here is derived from an EMBL/GenBank/DDBJ whole genome shotgun (WGS) entry which is preliminary data.</text>
</comment>
<feature type="domain" description="Fascin-like" evidence="7">
    <location>
        <begin position="468"/>
        <end position="565"/>
    </location>
</feature>
<accession>A0A813NR27</accession>
<dbReference type="EMBL" id="CAJNOL010000013">
    <property type="protein sequence ID" value="CAF0743343.1"/>
    <property type="molecule type" value="Genomic_DNA"/>
</dbReference>
<evidence type="ECO:0000313" key="8">
    <source>
        <dbReference type="EMBL" id="CAF0743343.1"/>
    </source>
</evidence>
<feature type="domain" description="Fascin-like" evidence="7">
    <location>
        <begin position="332"/>
        <end position="437"/>
    </location>
</feature>
<evidence type="ECO:0000256" key="2">
    <source>
        <dbReference type="ARBA" id="ARBA00007415"/>
    </source>
</evidence>
<dbReference type="GO" id="GO:0005737">
    <property type="term" value="C:cytoplasm"/>
    <property type="evidence" value="ECO:0007669"/>
    <property type="project" value="TreeGrafter"/>
</dbReference>
<reference evidence="8" key="1">
    <citation type="submission" date="2021-02" db="EMBL/GenBank/DDBJ databases">
        <authorList>
            <person name="Nowell W R."/>
        </authorList>
    </citation>
    <scope>NUCLEOTIDE SEQUENCE</scope>
</reference>
<comment type="similarity">
    <text evidence="2">Belongs to the fascin family.</text>
</comment>
<evidence type="ECO:0000256" key="1">
    <source>
        <dbReference type="ARBA" id="ARBA00004245"/>
    </source>
</evidence>
<gene>
    <name evidence="8" type="ORF">JXQ802_LOCUS1259</name>
</gene>
<evidence type="ECO:0000259" key="7">
    <source>
        <dbReference type="Pfam" id="PF06268"/>
    </source>
</evidence>
<feature type="domain" description="Fascin-like" evidence="7">
    <location>
        <begin position="94"/>
        <end position="196"/>
    </location>
</feature>
<dbReference type="CDD" id="cd23337">
    <property type="entry name" value="beta-trefoil_FSCN_rpt4"/>
    <property type="match status" value="1"/>
</dbReference>
<keyword evidence="5" id="KW-0206">Cytoskeleton</keyword>
<dbReference type="Pfam" id="PF06268">
    <property type="entry name" value="Fascin"/>
    <property type="match status" value="4"/>
</dbReference>
<dbReference type="GO" id="GO:0015629">
    <property type="term" value="C:actin cytoskeleton"/>
    <property type="evidence" value="ECO:0007669"/>
    <property type="project" value="TreeGrafter"/>
</dbReference>
<keyword evidence="3" id="KW-0963">Cytoplasm</keyword>
<dbReference type="InterPro" id="IPR024703">
    <property type="entry name" value="Fascin_metazoans"/>
</dbReference>
<name>A0A813NR27_9BILA</name>
<dbReference type="CDD" id="cd23335">
    <property type="entry name" value="beta-trefoil_FSCN_rpt2"/>
    <property type="match status" value="1"/>
</dbReference>
<dbReference type="SUPFAM" id="SSF50405">
    <property type="entry name" value="Actin-crosslinking proteins"/>
    <property type="match status" value="4"/>
</dbReference>
<evidence type="ECO:0000256" key="3">
    <source>
        <dbReference type="ARBA" id="ARBA00022490"/>
    </source>
</evidence>
<proteinExistence type="inferred from homology"/>
<feature type="region of interest" description="Disordered" evidence="6">
    <location>
        <begin position="1"/>
        <end position="33"/>
    </location>
</feature>
<dbReference type="InterPro" id="IPR008999">
    <property type="entry name" value="Actin-crosslinking"/>
</dbReference>
<keyword evidence="9" id="KW-1185">Reference proteome</keyword>
<dbReference type="PIRSF" id="PIRSF005682">
    <property type="entry name" value="Fascin"/>
    <property type="match status" value="1"/>
</dbReference>
<protein>
    <recommendedName>
        <fullName evidence="7">Fascin-like domain-containing protein</fullName>
    </recommendedName>
</protein>
<dbReference type="Gene3D" id="2.80.10.50">
    <property type="match status" value="4"/>
</dbReference>
<dbReference type="PANTHER" id="PTHR10551">
    <property type="entry name" value="FASCIN"/>
    <property type="match status" value="1"/>
</dbReference>
<comment type="subcellular location">
    <subcellularLocation>
        <location evidence="1">Cytoplasm</location>
        <location evidence="1">Cytoskeleton</location>
    </subcellularLocation>
</comment>
<dbReference type="CDD" id="cd23334">
    <property type="entry name" value="beta-trefoil_FSCN_rpt1"/>
    <property type="match status" value="1"/>
</dbReference>
<dbReference type="Proteomes" id="UP000663870">
    <property type="component" value="Unassembled WGS sequence"/>
</dbReference>
<organism evidence="8 9">
    <name type="scientific">Rotaria sordida</name>
    <dbReference type="NCBI Taxonomy" id="392033"/>
    <lineage>
        <taxon>Eukaryota</taxon>
        <taxon>Metazoa</taxon>
        <taxon>Spiralia</taxon>
        <taxon>Gnathifera</taxon>
        <taxon>Rotifera</taxon>
        <taxon>Eurotatoria</taxon>
        <taxon>Bdelloidea</taxon>
        <taxon>Philodinida</taxon>
        <taxon>Philodinidae</taxon>
        <taxon>Rotaria</taxon>
    </lineage>
</organism>
<dbReference type="PANTHER" id="PTHR10551:SF9">
    <property type="entry name" value="FASCIN-2"/>
    <property type="match status" value="1"/>
</dbReference>
<dbReference type="GO" id="GO:0051017">
    <property type="term" value="P:actin filament bundle assembly"/>
    <property type="evidence" value="ECO:0007669"/>
    <property type="project" value="TreeGrafter"/>
</dbReference>
<dbReference type="FunFam" id="2.80.10.50:FF:000015">
    <property type="entry name" value="Fascin"/>
    <property type="match status" value="1"/>
</dbReference>
<dbReference type="GO" id="GO:0016477">
    <property type="term" value="P:cell migration"/>
    <property type="evidence" value="ECO:0007669"/>
    <property type="project" value="TreeGrafter"/>
</dbReference>